<reference evidence="1" key="1">
    <citation type="submission" date="2013-08" db="EMBL/GenBank/DDBJ databases">
        <authorList>
            <person name="Mendez C."/>
            <person name="Richter M."/>
            <person name="Ferrer M."/>
            <person name="Sanchez J."/>
        </authorList>
    </citation>
    <scope>NUCLEOTIDE SEQUENCE</scope>
</reference>
<reference evidence="1" key="2">
    <citation type="journal article" date="2014" name="ISME J.">
        <title>Microbial stratification in low pH oxic and suboxic macroscopic growths along an acid mine drainage.</title>
        <authorList>
            <person name="Mendez-Garcia C."/>
            <person name="Mesa V."/>
            <person name="Sprenger R.R."/>
            <person name="Richter M."/>
            <person name="Diez M.S."/>
            <person name="Solano J."/>
            <person name="Bargiela R."/>
            <person name="Golyshina O.V."/>
            <person name="Manteca A."/>
            <person name="Ramos J.L."/>
            <person name="Gallego J.R."/>
            <person name="Llorente I."/>
            <person name="Martins Dos Santos V.A."/>
            <person name="Jensen O.N."/>
            <person name="Pelaez A.I."/>
            <person name="Sanchez J."/>
            <person name="Ferrer M."/>
        </authorList>
    </citation>
    <scope>NUCLEOTIDE SEQUENCE</scope>
</reference>
<gene>
    <name evidence="1" type="ORF">B1A_09730</name>
</gene>
<dbReference type="AlphaFoldDB" id="T1AYB4"/>
<evidence type="ECO:0000313" key="1">
    <source>
        <dbReference type="EMBL" id="EQD61363.1"/>
    </source>
</evidence>
<protein>
    <submittedName>
        <fullName evidence="1">Phage excisionase</fullName>
    </submittedName>
</protein>
<dbReference type="EMBL" id="AUZX01006942">
    <property type="protein sequence ID" value="EQD61363.1"/>
    <property type="molecule type" value="Genomic_DNA"/>
</dbReference>
<organism evidence="1">
    <name type="scientific">mine drainage metagenome</name>
    <dbReference type="NCBI Taxonomy" id="410659"/>
    <lineage>
        <taxon>unclassified sequences</taxon>
        <taxon>metagenomes</taxon>
        <taxon>ecological metagenomes</taxon>
    </lineage>
</organism>
<name>T1AYB4_9ZZZZ</name>
<sequence length="66" mass="7233">MDATKPERAALAIPQFCAAYGLSRTACYQEIRAGRLRAVRIGKRRTAILRADAETWADSLQPLTAA</sequence>
<proteinExistence type="predicted"/>
<comment type="caution">
    <text evidence="1">The sequence shown here is derived from an EMBL/GenBank/DDBJ whole genome shotgun (WGS) entry which is preliminary data.</text>
</comment>
<accession>T1AYB4</accession>